<dbReference type="Proteomes" id="UP000628669">
    <property type="component" value="Unassembled WGS sequence"/>
</dbReference>
<keyword evidence="2" id="KW-1185">Reference proteome</keyword>
<sequence>MNKKEALTKDLEEKISRAISKIGDVPFHLIPKINESNDNASPYVDIGEDGVIYIVIRERGVEYERNFCRDTDDALLKLFRYNSSEIARTKEKNNPDYPLKTLYASNRTFKLWAYTVSHSSLLLRSEMKYPDLEGYSKETSYNIDFEFWAVSYIDIPMKLDQVLVKKITEQELPAHIDRNLLKYDMKIFQLQSKEQAYHIIAGGLLIGENRWENEDRIFNYHSNLEHDKIIFCTNEK</sequence>
<dbReference type="RefSeq" id="WP_200247405.1">
    <property type="nucleotide sequence ID" value="NZ_JAENHK010000010.1"/>
</dbReference>
<comment type="caution">
    <text evidence="1">The sequence shown here is derived from an EMBL/GenBank/DDBJ whole genome shotgun (WGS) entry which is preliminary data.</text>
</comment>
<evidence type="ECO:0000313" key="2">
    <source>
        <dbReference type="Proteomes" id="UP000628669"/>
    </source>
</evidence>
<reference evidence="2" key="1">
    <citation type="submission" date="2021-01" db="EMBL/GenBank/DDBJ databases">
        <title>Genome public.</title>
        <authorList>
            <person name="Liu C."/>
            <person name="Sun Q."/>
        </authorList>
    </citation>
    <scope>NUCLEOTIDE SEQUENCE [LARGE SCALE GENOMIC DNA]</scope>
    <source>
        <strain evidence="2">YIM B02567</strain>
    </source>
</reference>
<name>A0ABS1FY30_9FLAO</name>
<proteinExistence type="predicted"/>
<gene>
    <name evidence="1" type="ORF">JHL15_16200</name>
</gene>
<accession>A0ABS1FY30</accession>
<dbReference type="EMBL" id="JAENHK010000010">
    <property type="protein sequence ID" value="MBK1897307.1"/>
    <property type="molecule type" value="Genomic_DNA"/>
</dbReference>
<organism evidence="1 2">
    <name type="scientific">Chryseobacterium paridis</name>
    <dbReference type="NCBI Taxonomy" id="2800328"/>
    <lineage>
        <taxon>Bacteria</taxon>
        <taxon>Pseudomonadati</taxon>
        <taxon>Bacteroidota</taxon>
        <taxon>Flavobacteriia</taxon>
        <taxon>Flavobacteriales</taxon>
        <taxon>Weeksellaceae</taxon>
        <taxon>Chryseobacterium group</taxon>
        <taxon>Chryseobacterium</taxon>
    </lineage>
</organism>
<protein>
    <submittedName>
        <fullName evidence="1">Uncharacterized protein</fullName>
    </submittedName>
</protein>
<evidence type="ECO:0000313" key="1">
    <source>
        <dbReference type="EMBL" id="MBK1897307.1"/>
    </source>
</evidence>